<organism evidence="2 3">
    <name type="scientific">Ranatra chinensis</name>
    <dbReference type="NCBI Taxonomy" id="642074"/>
    <lineage>
        <taxon>Eukaryota</taxon>
        <taxon>Metazoa</taxon>
        <taxon>Ecdysozoa</taxon>
        <taxon>Arthropoda</taxon>
        <taxon>Hexapoda</taxon>
        <taxon>Insecta</taxon>
        <taxon>Pterygota</taxon>
        <taxon>Neoptera</taxon>
        <taxon>Paraneoptera</taxon>
        <taxon>Hemiptera</taxon>
        <taxon>Heteroptera</taxon>
        <taxon>Panheteroptera</taxon>
        <taxon>Nepomorpha</taxon>
        <taxon>Nepidae</taxon>
        <taxon>Ranatrinae</taxon>
        <taxon>Ranatra</taxon>
    </lineage>
</organism>
<dbReference type="Proteomes" id="UP001558652">
    <property type="component" value="Unassembled WGS sequence"/>
</dbReference>
<dbReference type="EMBL" id="JBFDAA010000011">
    <property type="protein sequence ID" value="KAL1124274.1"/>
    <property type="molecule type" value="Genomic_DNA"/>
</dbReference>
<keyword evidence="3" id="KW-1185">Reference proteome</keyword>
<proteinExistence type="predicted"/>
<evidence type="ECO:0000313" key="2">
    <source>
        <dbReference type="EMBL" id="KAL1124274.1"/>
    </source>
</evidence>
<dbReference type="AlphaFoldDB" id="A0ABD0YYI3"/>
<feature type="compositionally biased region" description="Basic and acidic residues" evidence="1">
    <location>
        <begin position="12"/>
        <end position="21"/>
    </location>
</feature>
<comment type="caution">
    <text evidence="2">The sequence shown here is derived from an EMBL/GenBank/DDBJ whole genome shotgun (WGS) entry which is preliminary data.</text>
</comment>
<feature type="region of interest" description="Disordered" evidence="1">
    <location>
        <begin position="1"/>
        <end position="97"/>
    </location>
</feature>
<protein>
    <submittedName>
        <fullName evidence="2">Uncharacterized protein</fullName>
    </submittedName>
</protein>
<name>A0ABD0YYI3_9HEMI</name>
<evidence type="ECO:0000256" key="1">
    <source>
        <dbReference type="SAM" id="MobiDB-lite"/>
    </source>
</evidence>
<accession>A0ABD0YYI3</accession>
<feature type="compositionally biased region" description="Basic and acidic residues" evidence="1">
    <location>
        <begin position="52"/>
        <end position="68"/>
    </location>
</feature>
<evidence type="ECO:0000313" key="3">
    <source>
        <dbReference type="Proteomes" id="UP001558652"/>
    </source>
</evidence>
<gene>
    <name evidence="2" type="ORF">AAG570_002044</name>
</gene>
<sequence length="120" mass="12981">MASKRRNTFYKNKQDTKENGFEAKSLIGRSGGGGVERPQRSSGAGITVSPKDGIRTRNITSRDRHRSDPGTSHPPANADDGARPQPPPMMRQSSAARIRTGWKTVWLGSEVAVAPGKKLV</sequence>
<reference evidence="2 3" key="1">
    <citation type="submission" date="2024-07" db="EMBL/GenBank/DDBJ databases">
        <title>Chromosome-level genome assembly of the water stick insect Ranatra chinensis (Heteroptera: Nepidae).</title>
        <authorList>
            <person name="Liu X."/>
        </authorList>
    </citation>
    <scope>NUCLEOTIDE SEQUENCE [LARGE SCALE GENOMIC DNA]</scope>
    <source>
        <strain evidence="2">Cailab_2021Rc</strain>
        <tissue evidence="2">Muscle</tissue>
    </source>
</reference>